<evidence type="ECO:0000313" key="2">
    <source>
        <dbReference type="EMBL" id="SNR58500.1"/>
    </source>
</evidence>
<accession>A0A238XIF8</accession>
<dbReference type="Proteomes" id="UP000198403">
    <property type="component" value="Unassembled WGS sequence"/>
</dbReference>
<reference evidence="2 3" key="1">
    <citation type="submission" date="2017-06" db="EMBL/GenBank/DDBJ databases">
        <authorList>
            <person name="Kim H.J."/>
            <person name="Triplett B.A."/>
        </authorList>
    </citation>
    <scope>NUCLEOTIDE SEQUENCE [LARGE SCALE GENOMIC DNA]</scope>
    <source>
        <strain evidence="2 3">DSM 44272</strain>
    </source>
</reference>
<sequence length="76" mass="8304">MWLPAAIARAAVVSPPAEQRVPSGGRHSAGETETQTAMTEDLGRHGRHAEPEWSRQMFDSVRDEDPFAWLGFADAG</sequence>
<evidence type="ECO:0000313" key="3">
    <source>
        <dbReference type="Proteomes" id="UP000198403"/>
    </source>
</evidence>
<gene>
    <name evidence="2" type="ORF">SAMN06272737_11419</name>
</gene>
<dbReference type="AlphaFoldDB" id="A0A238XIF8"/>
<proteinExistence type="predicted"/>
<keyword evidence="3" id="KW-1185">Reference proteome</keyword>
<evidence type="ECO:0000256" key="1">
    <source>
        <dbReference type="SAM" id="MobiDB-lite"/>
    </source>
</evidence>
<protein>
    <submittedName>
        <fullName evidence="2">Uncharacterized protein</fullName>
    </submittedName>
</protein>
<feature type="region of interest" description="Disordered" evidence="1">
    <location>
        <begin position="13"/>
        <end position="60"/>
    </location>
</feature>
<feature type="compositionally biased region" description="Basic and acidic residues" evidence="1">
    <location>
        <begin position="41"/>
        <end position="53"/>
    </location>
</feature>
<name>A0A238XIF8_9ACTN</name>
<organism evidence="2 3">
    <name type="scientific">Blastococcus mobilis</name>
    <dbReference type="NCBI Taxonomy" id="1938746"/>
    <lineage>
        <taxon>Bacteria</taxon>
        <taxon>Bacillati</taxon>
        <taxon>Actinomycetota</taxon>
        <taxon>Actinomycetes</taxon>
        <taxon>Geodermatophilales</taxon>
        <taxon>Geodermatophilaceae</taxon>
        <taxon>Blastococcus</taxon>
    </lineage>
</organism>
<dbReference type="EMBL" id="FZNO01000014">
    <property type="protein sequence ID" value="SNR58500.1"/>
    <property type="molecule type" value="Genomic_DNA"/>
</dbReference>